<dbReference type="RefSeq" id="WP_237378290.1">
    <property type="nucleotide sequence ID" value="NZ_CP071793.1"/>
</dbReference>
<protein>
    <submittedName>
        <fullName evidence="1">Type IV secretion system DNA-binding domain-containing protein</fullName>
    </submittedName>
</protein>
<dbReference type="Gene3D" id="3.40.50.300">
    <property type="entry name" value="P-loop containing nucleotide triphosphate hydrolases"/>
    <property type="match status" value="1"/>
</dbReference>
<dbReference type="GO" id="GO:0003677">
    <property type="term" value="F:DNA binding"/>
    <property type="evidence" value="ECO:0007669"/>
    <property type="project" value="UniProtKB-KW"/>
</dbReference>
<dbReference type="AlphaFoldDB" id="A0A8A4TGI7"/>
<accession>A0A8A4TGI7</accession>
<gene>
    <name evidence="1" type="ORF">J3U87_23905</name>
</gene>
<reference evidence="1" key="1">
    <citation type="submission" date="2021-03" db="EMBL/GenBank/DDBJ databases">
        <title>Acanthopleuribacteraceae sp. M133.</title>
        <authorList>
            <person name="Wang G."/>
        </authorList>
    </citation>
    <scope>NUCLEOTIDE SEQUENCE</scope>
    <source>
        <strain evidence="1">M133</strain>
    </source>
</reference>
<organism evidence="1 2">
    <name type="scientific">Sulfidibacter corallicola</name>
    <dbReference type="NCBI Taxonomy" id="2818388"/>
    <lineage>
        <taxon>Bacteria</taxon>
        <taxon>Pseudomonadati</taxon>
        <taxon>Acidobacteriota</taxon>
        <taxon>Holophagae</taxon>
        <taxon>Acanthopleuribacterales</taxon>
        <taxon>Acanthopleuribacteraceae</taxon>
        <taxon>Sulfidibacter</taxon>
    </lineage>
</organism>
<dbReference type="SUPFAM" id="SSF52540">
    <property type="entry name" value="P-loop containing nucleoside triphosphate hydrolases"/>
    <property type="match status" value="1"/>
</dbReference>
<proteinExistence type="predicted"/>
<dbReference type="EMBL" id="CP071793">
    <property type="protein sequence ID" value="QTD48637.1"/>
    <property type="molecule type" value="Genomic_DNA"/>
</dbReference>
<evidence type="ECO:0000313" key="1">
    <source>
        <dbReference type="EMBL" id="QTD48637.1"/>
    </source>
</evidence>
<dbReference type="KEGG" id="scor:J3U87_23905"/>
<sequence>MRPPFSIRYRDRNSVFIGFDALTKEPVFLASEATYRATHVYGIQGTGKTKRIGRLVLNQLFADSLSSILYFSLKTEDAREMARLARASGWRVHVMKGVCLLNSFSHWGQFEAGVRKGMTAAGYQARESFWFDRTMQLLGEAYRHSLATQKVARLGPTIQKVLATLRAEAAAGNNVKADQIAVSDVASYLLEFDDPLSPVRWVYDAQPGDFVPGCTPGEVQASQFADWSLMAQPRTMVIVPPTGTSRAGLVAATALKYAYLLWFEDNKDTWQVSSPDTRHRKVVFQDEGDNFLIISPRKDFDDIYATKTWREFGHSSWVFTQSKEAVRSAAGKDRAQTYLSVVGNQLTFAIPDEEVAKWIKELPEYEYQTRTVNLNRSAEGYEDDADMLRGNLQVSRGESLQTARGPWITGEWFQRLPKGCAVFQQAGQTPRVLWIPFHGHVAIDGAPQNEEEA</sequence>
<dbReference type="InterPro" id="IPR027417">
    <property type="entry name" value="P-loop_NTPase"/>
</dbReference>
<name>A0A8A4TGI7_SULCO</name>
<dbReference type="Proteomes" id="UP000663929">
    <property type="component" value="Chromosome"/>
</dbReference>
<keyword evidence="2" id="KW-1185">Reference proteome</keyword>
<keyword evidence="1" id="KW-0238">DNA-binding</keyword>
<evidence type="ECO:0000313" key="2">
    <source>
        <dbReference type="Proteomes" id="UP000663929"/>
    </source>
</evidence>